<evidence type="ECO:0000313" key="2">
    <source>
        <dbReference type="EMBL" id="KAA9346810.1"/>
    </source>
</evidence>
<sequence>MNLFSIHSIRTLLVVFTTILLFSSCSKDEPDPLDQYVGTWTETNAQAGNGLKITISKSGNTLTLADFAPNGSLTATVSGSGFQADNKNIATGIPQTFPDNSQGQFYLQNLGGSLSGGNLTLTYTLFSQSPTMYYKQDITKVFAKK</sequence>
<dbReference type="AlphaFoldDB" id="A0A5N1JCV8"/>
<evidence type="ECO:0008006" key="4">
    <source>
        <dbReference type="Google" id="ProtNLM"/>
    </source>
</evidence>
<comment type="caution">
    <text evidence="2">The sequence shown here is derived from an EMBL/GenBank/DDBJ whole genome shotgun (WGS) entry which is preliminary data.</text>
</comment>
<reference evidence="2 3" key="1">
    <citation type="submission" date="2019-09" db="EMBL/GenBank/DDBJ databases">
        <title>Genome Sequence of Larkinella sp MA1.</title>
        <authorList>
            <person name="Srinivasan S."/>
        </authorList>
    </citation>
    <scope>NUCLEOTIDE SEQUENCE [LARGE SCALE GENOMIC DNA]</scope>
    <source>
        <strain evidence="2 3">MA1</strain>
    </source>
</reference>
<feature type="chain" id="PRO_5024886888" description="Lipocalin-like protein" evidence="1">
    <location>
        <begin position="28"/>
        <end position="145"/>
    </location>
</feature>
<gene>
    <name evidence="2" type="ORF">F0P93_27365</name>
</gene>
<accession>A0A5N1JCV8</accession>
<proteinExistence type="predicted"/>
<feature type="signal peptide" evidence="1">
    <location>
        <begin position="1"/>
        <end position="27"/>
    </location>
</feature>
<keyword evidence="3" id="KW-1185">Reference proteome</keyword>
<organism evidence="2 3">
    <name type="scientific">Larkinella humicola</name>
    <dbReference type="NCBI Taxonomy" id="2607654"/>
    <lineage>
        <taxon>Bacteria</taxon>
        <taxon>Pseudomonadati</taxon>
        <taxon>Bacteroidota</taxon>
        <taxon>Cytophagia</taxon>
        <taxon>Cytophagales</taxon>
        <taxon>Spirosomataceae</taxon>
        <taxon>Larkinella</taxon>
    </lineage>
</organism>
<protein>
    <recommendedName>
        <fullName evidence="4">Lipocalin-like protein</fullName>
    </recommendedName>
</protein>
<evidence type="ECO:0000256" key="1">
    <source>
        <dbReference type="SAM" id="SignalP"/>
    </source>
</evidence>
<dbReference type="EMBL" id="VTWS01000009">
    <property type="protein sequence ID" value="KAA9346810.1"/>
    <property type="molecule type" value="Genomic_DNA"/>
</dbReference>
<evidence type="ECO:0000313" key="3">
    <source>
        <dbReference type="Proteomes" id="UP000326344"/>
    </source>
</evidence>
<keyword evidence="1" id="KW-0732">Signal</keyword>
<name>A0A5N1JCV8_9BACT</name>
<dbReference type="Proteomes" id="UP000326344">
    <property type="component" value="Unassembled WGS sequence"/>
</dbReference>